<evidence type="ECO:0000313" key="17">
    <source>
        <dbReference type="Proteomes" id="UP000028837"/>
    </source>
</evidence>
<dbReference type="PANTHER" id="PTHR32017">
    <property type="entry name" value="SPINDLE AND KINETOCHORE-ASSOCIATED PROTEIN 2"/>
    <property type="match status" value="1"/>
</dbReference>
<evidence type="ECO:0000256" key="2">
    <source>
        <dbReference type="ARBA" id="ARBA00004629"/>
    </source>
</evidence>
<keyword evidence="6" id="KW-0132">Cell division</keyword>
<dbReference type="Gene3D" id="6.10.250.1380">
    <property type="match status" value="1"/>
</dbReference>
<evidence type="ECO:0000256" key="12">
    <source>
        <dbReference type="ARBA" id="ARBA00023328"/>
    </source>
</evidence>
<dbReference type="AlphaFoldDB" id="A0A086JPE9"/>
<gene>
    <name evidence="16" type="ORF">TGDOM2_259520</name>
</gene>
<keyword evidence="5" id="KW-0963">Cytoplasm</keyword>
<feature type="compositionally biased region" description="Basic and acidic residues" evidence="14">
    <location>
        <begin position="412"/>
        <end position="429"/>
    </location>
</feature>
<protein>
    <recommendedName>
        <fullName evidence="13">Protein FAM33A</fullName>
    </recommendedName>
</protein>
<dbReference type="InterPro" id="IPR042091">
    <property type="entry name" value="Ska2_N"/>
</dbReference>
<keyword evidence="10" id="KW-0206">Cytoskeleton</keyword>
<dbReference type="VEuPathDB" id="ToxoDB:TGDOM2_259520"/>
<reference evidence="16 17" key="1">
    <citation type="submission" date="2014-02" db="EMBL/GenBank/DDBJ databases">
        <authorList>
            <person name="Sibley D."/>
            <person name="Venepally P."/>
            <person name="Karamycheva S."/>
            <person name="Hadjithomas M."/>
            <person name="Khan A."/>
            <person name="Brunk B."/>
            <person name="Roos D."/>
            <person name="Caler E."/>
            <person name="Lorenzi H."/>
        </authorList>
    </citation>
    <scope>NUCLEOTIDE SEQUENCE [LARGE SCALE GENOMIC DNA]</scope>
    <source>
        <strain evidence="16 17">GAB2-2007-GAL-DOM2</strain>
    </source>
</reference>
<evidence type="ECO:0000256" key="10">
    <source>
        <dbReference type="ARBA" id="ARBA00023212"/>
    </source>
</evidence>
<dbReference type="InterPro" id="IPR026762">
    <property type="entry name" value="Ska2"/>
</dbReference>
<evidence type="ECO:0000256" key="6">
    <source>
        <dbReference type="ARBA" id="ARBA00022618"/>
    </source>
</evidence>
<keyword evidence="8" id="KW-0498">Mitosis</keyword>
<evidence type="ECO:0000256" key="9">
    <source>
        <dbReference type="ARBA" id="ARBA00022838"/>
    </source>
</evidence>
<feature type="domain" description="Ska2 N-terminal" evidence="15">
    <location>
        <begin position="2"/>
        <end position="109"/>
    </location>
</feature>
<comment type="similarity">
    <text evidence="3">Belongs to the SKA2 family.</text>
</comment>
<evidence type="ECO:0000256" key="3">
    <source>
        <dbReference type="ARBA" id="ARBA00010684"/>
    </source>
</evidence>
<keyword evidence="9" id="KW-0995">Kinetochore</keyword>
<dbReference type="OrthoDB" id="193920at2759"/>
<evidence type="ECO:0000313" key="16">
    <source>
        <dbReference type="EMBL" id="KFG34017.1"/>
    </source>
</evidence>
<dbReference type="GO" id="GO:0000940">
    <property type="term" value="C:outer kinetochore"/>
    <property type="evidence" value="ECO:0007669"/>
    <property type="project" value="InterPro"/>
</dbReference>
<evidence type="ECO:0000256" key="8">
    <source>
        <dbReference type="ARBA" id="ARBA00022776"/>
    </source>
</evidence>
<feature type="compositionally biased region" description="Polar residues" evidence="14">
    <location>
        <begin position="348"/>
        <end position="378"/>
    </location>
</feature>
<keyword evidence="7" id="KW-0493">Microtubule</keyword>
<evidence type="ECO:0000256" key="13">
    <source>
        <dbReference type="ARBA" id="ARBA00029651"/>
    </source>
</evidence>
<evidence type="ECO:0000256" key="1">
    <source>
        <dbReference type="ARBA" id="ARBA00004186"/>
    </source>
</evidence>
<keyword evidence="12" id="KW-0137">Centromere</keyword>
<comment type="subcellular location">
    <subcellularLocation>
        <location evidence="2">Chromosome</location>
        <location evidence="2">Centromere</location>
        <location evidence="2">Kinetochore</location>
    </subcellularLocation>
    <subcellularLocation>
        <location evidence="1">Cytoplasm</location>
        <location evidence="1">Cytoskeleton</location>
        <location evidence="1">Spindle</location>
    </subcellularLocation>
</comment>
<dbReference type="Pfam" id="PF16740">
    <property type="entry name" value="SKA2"/>
    <property type="match status" value="1"/>
</dbReference>
<feature type="compositionally biased region" description="Basic and acidic residues" evidence="14">
    <location>
        <begin position="218"/>
        <end position="232"/>
    </location>
</feature>
<feature type="region of interest" description="Disordered" evidence="14">
    <location>
        <begin position="131"/>
        <end position="164"/>
    </location>
</feature>
<dbReference type="GO" id="GO:0008017">
    <property type="term" value="F:microtubule binding"/>
    <property type="evidence" value="ECO:0007669"/>
    <property type="project" value="InterPro"/>
</dbReference>
<feature type="compositionally biased region" description="Basic and acidic residues" evidence="14">
    <location>
        <begin position="388"/>
        <end position="400"/>
    </location>
</feature>
<evidence type="ECO:0000256" key="4">
    <source>
        <dbReference type="ARBA" id="ARBA00022454"/>
    </source>
</evidence>
<dbReference type="GO" id="GO:0007059">
    <property type="term" value="P:chromosome segregation"/>
    <property type="evidence" value="ECO:0007669"/>
    <property type="project" value="InterPro"/>
</dbReference>
<evidence type="ECO:0000259" key="15">
    <source>
        <dbReference type="Pfam" id="PF16740"/>
    </source>
</evidence>
<proteinExistence type="inferred from homology"/>
<sequence length="436" mass="48219">MEDAIHQLRDRFECMSTDLFIVEQRLDQEFARIYGPERHPRQLLHRLAKVQNDIQTLSEQFQQLFTAKSQLADTLRHQLRSYELLGALQEVAGGEAPAQDIRCEQIYEEGEELLRRWMKIDQRSMQFPEWASDEKGLDRNDGMSTSQGNAAPFDGSSDFIPGKNADLAAGAAHSDLPEAAGTAASSGPELSHPAFATVGGRSRVFCDVAPARDPGVPDAERGNAEHQTRGASEEPENEACVCGYSPITVSVFEGVPALTRRRSRLGDVNELLHCLYHMRYEKGKEGASTTIRELNHMNLKVVGQTGEAKLSTLRYLRLVDVNPRTGTVRLLVPQRKTRVAAEGGRGSLTGQTASRPAKQPPSSSLRTSSQGGISKNATSASSRSQSGSRREFGRDREKKHQTQSRFPLASTERTRYDSSELKDAEKEGRITAMVPR</sequence>
<name>A0A086JPE9_TOXGO</name>
<accession>A0A086JPE9</accession>
<organism evidence="16 17">
    <name type="scientific">Toxoplasma gondii GAB2-2007-GAL-DOM2</name>
    <dbReference type="NCBI Taxonomy" id="1130820"/>
    <lineage>
        <taxon>Eukaryota</taxon>
        <taxon>Sar</taxon>
        <taxon>Alveolata</taxon>
        <taxon>Apicomplexa</taxon>
        <taxon>Conoidasida</taxon>
        <taxon>Coccidia</taxon>
        <taxon>Eucoccidiorida</taxon>
        <taxon>Eimeriorina</taxon>
        <taxon>Sarcocystidae</taxon>
        <taxon>Toxoplasma</taxon>
    </lineage>
</organism>
<comment type="caution">
    <text evidence="16">The sequence shown here is derived from an EMBL/GenBank/DDBJ whole genome shotgun (WGS) entry which is preliminary data.</text>
</comment>
<dbReference type="Proteomes" id="UP000028837">
    <property type="component" value="Unassembled WGS sequence"/>
</dbReference>
<feature type="region of interest" description="Disordered" evidence="14">
    <location>
        <begin position="332"/>
        <end position="436"/>
    </location>
</feature>
<dbReference type="GO" id="GO:0005876">
    <property type="term" value="C:spindle microtubule"/>
    <property type="evidence" value="ECO:0007669"/>
    <property type="project" value="InterPro"/>
</dbReference>
<evidence type="ECO:0000256" key="5">
    <source>
        <dbReference type="ARBA" id="ARBA00022490"/>
    </source>
</evidence>
<evidence type="ECO:0000256" key="11">
    <source>
        <dbReference type="ARBA" id="ARBA00023306"/>
    </source>
</evidence>
<dbReference type="GO" id="GO:0051301">
    <property type="term" value="P:cell division"/>
    <property type="evidence" value="ECO:0007669"/>
    <property type="project" value="UniProtKB-KW"/>
</dbReference>
<evidence type="ECO:0000256" key="7">
    <source>
        <dbReference type="ARBA" id="ARBA00022701"/>
    </source>
</evidence>
<keyword evidence="4" id="KW-0158">Chromosome</keyword>
<dbReference type="GO" id="GO:0000278">
    <property type="term" value="P:mitotic cell cycle"/>
    <property type="evidence" value="ECO:0007669"/>
    <property type="project" value="TreeGrafter"/>
</dbReference>
<keyword evidence="11" id="KW-0131">Cell cycle</keyword>
<dbReference type="EMBL" id="AHZU02001284">
    <property type="protein sequence ID" value="KFG34017.1"/>
    <property type="molecule type" value="Genomic_DNA"/>
</dbReference>
<feature type="compositionally biased region" description="Basic and acidic residues" evidence="14">
    <location>
        <begin position="132"/>
        <end position="141"/>
    </location>
</feature>
<feature type="region of interest" description="Disordered" evidence="14">
    <location>
        <begin position="213"/>
        <end position="234"/>
    </location>
</feature>
<evidence type="ECO:0000256" key="14">
    <source>
        <dbReference type="SAM" id="MobiDB-lite"/>
    </source>
</evidence>
<dbReference type="PANTHER" id="PTHR32017:SF3">
    <property type="entry name" value="SPINDLE AND KINETOCHORE-ASSOCIATED PROTEIN 2"/>
    <property type="match status" value="1"/>
</dbReference>
<dbReference type="Pfam" id="PF11362">
    <property type="entry name" value="DUF3161"/>
    <property type="match status" value="1"/>
</dbReference>